<dbReference type="EMBL" id="JH713306">
    <property type="protein sequence ID" value="EFO13842.2"/>
    <property type="molecule type" value="Genomic_DNA"/>
</dbReference>
<sequence length="61" mass="7425">MDHAGINELDLLDLELNYPSPRMVAERLMRSFHPWIRFVFDPQLRLVWRERPNRRHMPPSA</sequence>
<protein>
    <submittedName>
        <fullName evidence="1">dTDP-glucose 4,6-dehydratase</fullName>
    </submittedName>
</protein>
<dbReference type="GeneID" id="9952167"/>
<dbReference type="AlphaFoldDB" id="A0A1S0THB5"/>
<accession>A0A1S0THB5</accession>
<dbReference type="RefSeq" id="XP_020301041.1">
    <property type="nucleotide sequence ID" value="XM_020448843.1"/>
</dbReference>
<dbReference type="KEGG" id="loa:LOAG_14685"/>
<reference evidence="1" key="1">
    <citation type="submission" date="2012-04" db="EMBL/GenBank/DDBJ databases">
        <title>The Genome Sequence of Loa loa.</title>
        <authorList>
            <consortium name="The Broad Institute Genome Sequencing Platform"/>
            <consortium name="Broad Institute Genome Sequencing Center for Infectious Disease"/>
            <person name="Nutman T.B."/>
            <person name="Fink D.L."/>
            <person name="Russ C."/>
            <person name="Young S."/>
            <person name="Zeng Q."/>
            <person name="Gargeya S."/>
            <person name="Alvarado L."/>
            <person name="Berlin A."/>
            <person name="Chapman S.B."/>
            <person name="Chen Z."/>
            <person name="Freedman E."/>
            <person name="Gellesch M."/>
            <person name="Goldberg J."/>
            <person name="Griggs A."/>
            <person name="Gujja S."/>
            <person name="Heilman E.R."/>
            <person name="Heiman D."/>
            <person name="Howarth C."/>
            <person name="Mehta T."/>
            <person name="Neiman D."/>
            <person name="Pearson M."/>
            <person name="Roberts A."/>
            <person name="Saif S."/>
            <person name="Shea T."/>
            <person name="Shenoy N."/>
            <person name="Sisk P."/>
            <person name="Stolte C."/>
            <person name="Sykes S."/>
            <person name="White J."/>
            <person name="Yandava C."/>
            <person name="Haas B."/>
            <person name="Henn M.R."/>
            <person name="Nusbaum C."/>
            <person name="Birren B."/>
        </authorList>
    </citation>
    <scope>NUCLEOTIDE SEQUENCE [LARGE SCALE GENOMIC DNA]</scope>
</reference>
<name>A0A1S0THB5_LOALO</name>
<gene>
    <name evidence="1" type="ORF">LOAG_14685</name>
</gene>
<dbReference type="CTD" id="9952167"/>
<proteinExistence type="predicted"/>
<organism evidence="1">
    <name type="scientific">Loa loa</name>
    <name type="common">Eye worm</name>
    <name type="synonym">Filaria loa</name>
    <dbReference type="NCBI Taxonomy" id="7209"/>
    <lineage>
        <taxon>Eukaryota</taxon>
        <taxon>Metazoa</taxon>
        <taxon>Ecdysozoa</taxon>
        <taxon>Nematoda</taxon>
        <taxon>Chromadorea</taxon>
        <taxon>Rhabditida</taxon>
        <taxon>Spirurina</taxon>
        <taxon>Spiruromorpha</taxon>
        <taxon>Filarioidea</taxon>
        <taxon>Onchocercidae</taxon>
        <taxon>Loa</taxon>
    </lineage>
</organism>
<evidence type="ECO:0000313" key="1">
    <source>
        <dbReference type="EMBL" id="EFO13842.2"/>
    </source>
</evidence>
<dbReference type="InParanoid" id="A0A1S0THB5"/>